<organism evidence="2 3">
    <name type="scientific">Mycoplasma haematolamae (strain Purdue)</name>
    <dbReference type="NCBI Taxonomy" id="1212765"/>
    <lineage>
        <taxon>Bacteria</taxon>
        <taxon>Bacillati</taxon>
        <taxon>Mycoplasmatota</taxon>
        <taxon>Mollicutes</taxon>
        <taxon>Mycoplasmataceae</taxon>
        <taxon>Mycoplasma</taxon>
    </lineage>
</organism>
<dbReference type="STRING" id="1212765.MHLP_02195"/>
<dbReference type="Proteomes" id="UP000006502">
    <property type="component" value="Chromosome"/>
</dbReference>
<reference evidence="2 3" key="1">
    <citation type="journal article" date="2012" name="J. Bacteriol.">
        <title>Genome Sequence of "Candidatus Mycoplasma haemolamae" Strain Purdue, a Red Blood Cell Pathogen of Alpacas (Vicugna pacos) and Llamas (Lama glama).</title>
        <authorList>
            <person name="Guimaraes A.M."/>
            <person name="Toth B."/>
            <person name="Santos A.P."/>
            <person name="do Nascimento N.C."/>
            <person name="Kritchevsky J.E."/>
            <person name="Messick J.B."/>
        </authorList>
    </citation>
    <scope>NUCLEOTIDE SEQUENCE [LARGE SCALE GENOMIC DNA]</scope>
    <source>
        <strain evidence="2 3">Purdue</strain>
    </source>
</reference>
<keyword evidence="3" id="KW-1185">Reference proteome</keyword>
<reference evidence="3" key="2">
    <citation type="submission" date="2012-07" db="EMBL/GenBank/DDBJ databases">
        <title>Complete genome sequence of 'Candidatus Mycoplasma haemolamae'.</title>
        <authorList>
            <person name="Guimaraes A.M.S."/>
            <person name="Toth B."/>
            <person name="Santos A.P."/>
            <person name="Nascimento N.C."/>
            <person name="Sojka J.E."/>
            <person name="Messick J.B."/>
        </authorList>
    </citation>
    <scope>NUCLEOTIDE SEQUENCE [LARGE SCALE GENOMIC DNA]</scope>
    <source>
        <strain evidence="3">Purdue</strain>
    </source>
</reference>
<dbReference type="PATRIC" id="fig|1212765.3.peg.492"/>
<name>I7CJI9_MYCHA</name>
<evidence type="ECO:0000256" key="1">
    <source>
        <dbReference type="SAM" id="MobiDB-lite"/>
    </source>
</evidence>
<dbReference type="AlphaFoldDB" id="I7CJI9"/>
<evidence type="ECO:0000313" key="3">
    <source>
        <dbReference type="Proteomes" id="UP000006502"/>
    </source>
</evidence>
<feature type="region of interest" description="Disordered" evidence="1">
    <location>
        <begin position="60"/>
        <end position="79"/>
    </location>
</feature>
<dbReference type="KEGG" id="mhl:MHLP_02195"/>
<gene>
    <name evidence="2" type="ordered locus">MHLP_02195</name>
</gene>
<protein>
    <submittedName>
        <fullName evidence="2">Uncharacterized protein</fullName>
    </submittedName>
</protein>
<accession>I7CJI9</accession>
<dbReference type="EMBL" id="CP003731">
    <property type="protein sequence ID" value="AFO52019.1"/>
    <property type="molecule type" value="Genomic_DNA"/>
</dbReference>
<evidence type="ECO:0000313" key="2">
    <source>
        <dbReference type="EMBL" id="AFO52019.1"/>
    </source>
</evidence>
<dbReference type="HOGENOM" id="CLU_2602229_0_0_14"/>
<sequence length="79" mass="9593">MQQGPFYLSLMDLKTTLVVKERTLKERIEVRRIILLREKIKQVQEEIRELKSKIKEKERLLKSKQKKKSEKKANSLQKR</sequence>
<proteinExistence type="predicted"/>